<accession>A0A0C9V0A1</accession>
<feature type="compositionally biased region" description="Polar residues" evidence="2">
    <location>
        <begin position="469"/>
        <end position="478"/>
    </location>
</feature>
<feature type="compositionally biased region" description="Low complexity" evidence="2">
    <location>
        <begin position="479"/>
        <end position="499"/>
    </location>
</feature>
<feature type="region of interest" description="Disordered" evidence="2">
    <location>
        <begin position="335"/>
        <end position="372"/>
    </location>
</feature>
<name>A0A0C9V0A1_9AGAM</name>
<evidence type="ECO:0000256" key="2">
    <source>
        <dbReference type="SAM" id="MobiDB-lite"/>
    </source>
</evidence>
<organism evidence="3 4">
    <name type="scientific">Hydnomerulius pinastri MD-312</name>
    <dbReference type="NCBI Taxonomy" id="994086"/>
    <lineage>
        <taxon>Eukaryota</taxon>
        <taxon>Fungi</taxon>
        <taxon>Dikarya</taxon>
        <taxon>Basidiomycota</taxon>
        <taxon>Agaricomycotina</taxon>
        <taxon>Agaricomycetes</taxon>
        <taxon>Agaricomycetidae</taxon>
        <taxon>Boletales</taxon>
        <taxon>Boletales incertae sedis</taxon>
        <taxon>Leucogyrophana</taxon>
    </lineage>
</organism>
<feature type="compositionally biased region" description="Polar residues" evidence="2">
    <location>
        <begin position="28"/>
        <end position="40"/>
    </location>
</feature>
<keyword evidence="4" id="KW-1185">Reference proteome</keyword>
<reference evidence="3 4" key="1">
    <citation type="submission" date="2014-04" db="EMBL/GenBank/DDBJ databases">
        <title>Evolutionary Origins and Diversification of the Mycorrhizal Mutualists.</title>
        <authorList>
            <consortium name="DOE Joint Genome Institute"/>
            <consortium name="Mycorrhizal Genomics Consortium"/>
            <person name="Kohler A."/>
            <person name="Kuo A."/>
            <person name="Nagy L.G."/>
            <person name="Floudas D."/>
            <person name="Copeland A."/>
            <person name="Barry K.W."/>
            <person name="Cichocki N."/>
            <person name="Veneault-Fourrey C."/>
            <person name="LaButti K."/>
            <person name="Lindquist E.A."/>
            <person name="Lipzen A."/>
            <person name="Lundell T."/>
            <person name="Morin E."/>
            <person name="Murat C."/>
            <person name="Riley R."/>
            <person name="Ohm R."/>
            <person name="Sun H."/>
            <person name="Tunlid A."/>
            <person name="Henrissat B."/>
            <person name="Grigoriev I.V."/>
            <person name="Hibbett D.S."/>
            <person name="Martin F."/>
        </authorList>
    </citation>
    <scope>NUCLEOTIDE SEQUENCE [LARGE SCALE GENOMIC DNA]</scope>
    <source>
        <strain evidence="3 4">MD-312</strain>
    </source>
</reference>
<evidence type="ECO:0000313" key="3">
    <source>
        <dbReference type="EMBL" id="KIJ58649.1"/>
    </source>
</evidence>
<feature type="compositionally biased region" description="Low complexity" evidence="2">
    <location>
        <begin position="61"/>
        <end position="77"/>
    </location>
</feature>
<keyword evidence="1" id="KW-0175">Coiled coil</keyword>
<dbReference type="Proteomes" id="UP000053820">
    <property type="component" value="Unassembled WGS sequence"/>
</dbReference>
<sequence length="499" mass="55038">MTLEWLWNGYARAVGSQETPGIHQQTLKNMPALRSSSPQRSARLRALSNTPIPMAGRARQPAKTGSKASSSKASADPAPQPPSCYEHDKPSGRNKKDVVAVIAEHIFEDDPVYSTLYASDPGKLATSVTNRLTMLKNKYREQRARFSKTGSGVTPDGPAPNLLADVLRVFPYYSDLDSIWRGIPSFDSPLLSSQPNVKHAEYFLSLVQKRSTKDPLEEGDTLDDQGELGAYEGTAGEDGAKMQDNAMDVIEDNDPAMTMDEEEENEDVDVFYNNDDTAAMDGDVDVEAEPDVEEIQANQVKWTPRSGITAVVLTALLLKHKAKMPSWDACGAFTRHTPYPRPPSTISSSSLRSGQTHSASTPSTRMMSSGARDAISRKIEELDKESDRHEEDADSRTRCTAMKYNYSIRKKELELQRDEHSTQMANAETTYRREHDLKMLDLQLKQAKETAFSQQIEMLRIQIELKNMEQASTSQPSAGPSSVRGGSFGPSSSGLSHSA</sequence>
<dbReference type="OrthoDB" id="2693280at2759"/>
<dbReference type="HOGENOM" id="CLU_029467_0_0_1"/>
<protein>
    <submittedName>
        <fullName evidence="3">Uncharacterized protein</fullName>
    </submittedName>
</protein>
<feature type="region of interest" description="Disordered" evidence="2">
    <location>
        <begin position="213"/>
        <end position="239"/>
    </location>
</feature>
<evidence type="ECO:0000256" key="1">
    <source>
        <dbReference type="SAM" id="Coils"/>
    </source>
</evidence>
<proteinExistence type="predicted"/>
<feature type="compositionally biased region" description="Low complexity" evidence="2">
    <location>
        <begin position="344"/>
        <end position="353"/>
    </location>
</feature>
<feature type="region of interest" description="Disordered" evidence="2">
    <location>
        <begin position="469"/>
        <end position="499"/>
    </location>
</feature>
<feature type="compositionally biased region" description="Polar residues" evidence="2">
    <location>
        <begin position="354"/>
        <end position="367"/>
    </location>
</feature>
<dbReference type="EMBL" id="KN839919">
    <property type="protein sequence ID" value="KIJ58649.1"/>
    <property type="molecule type" value="Genomic_DNA"/>
</dbReference>
<dbReference type="AlphaFoldDB" id="A0A0C9V0A1"/>
<gene>
    <name evidence="3" type="ORF">HYDPIDRAFT_33975</name>
</gene>
<evidence type="ECO:0000313" key="4">
    <source>
        <dbReference type="Proteomes" id="UP000053820"/>
    </source>
</evidence>
<feature type="coiled-coil region" evidence="1">
    <location>
        <begin position="372"/>
        <end position="430"/>
    </location>
</feature>
<feature type="region of interest" description="Disordered" evidence="2">
    <location>
        <begin position="28"/>
        <end position="92"/>
    </location>
</feature>
<feature type="compositionally biased region" description="Acidic residues" evidence="2">
    <location>
        <begin position="217"/>
        <end position="226"/>
    </location>
</feature>